<accession>A0ACB9SMQ3</accession>
<sequence>MNEEEERVFLIVAVFSSTESTMKWEEKLVIAISGFRSTHLTEMFEIIQHRLDPDSEMKYFTHFYTINILWMLFGWTNPTQIDIQSYKEAIIKSLKFYKAQRSGHLPDTDIPWRSDSALNDHGQNGEDLSGGYYDASDYVKFGFTMAFTTTILSWGVISFGDGYKAAGQYDNVLDTIKWATDYFIKCHVSKNEFYGQVGDFDIDLKYWGRPEDMNMSRPAYKIDEDHPGSDLAGEVAAAFAASSIIFKNVNRTYSQELLKHAIELFDFANQYRGLYQETIPGAKSFYENGGYGDELTWSAIWLYKATNDGKYLKMATSFYETYRLKERPNEFYYNKKVAGIQLLLAEITNNDEFKNALDSFCSYSIEEQTRTPKGLVFIEKLGTLSHAANIAFICLQAPKLGLDRRYGEFAQEQIDYMLGKDGRSFVVGFGKDFPKRPHHAASSCPDRPAPCGWKQLTTSQANPQILEGALVSGPDKRDYYEDIREEFLFNEVTLDYNAGFQSALAGLVTMDIGRNGTDSHN</sequence>
<proteinExistence type="predicted"/>
<comment type="caution">
    <text evidence="1">The sequence shown here is derived from an EMBL/GenBank/DDBJ whole genome shotgun (WGS) entry which is preliminary data.</text>
</comment>
<protein>
    <submittedName>
        <fullName evidence="1">Endo-14-beta-glucanase</fullName>
    </submittedName>
</protein>
<dbReference type="Proteomes" id="UP001056778">
    <property type="component" value="Chromosome 9"/>
</dbReference>
<evidence type="ECO:0000313" key="2">
    <source>
        <dbReference type="Proteomes" id="UP001056778"/>
    </source>
</evidence>
<evidence type="ECO:0000313" key="1">
    <source>
        <dbReference type="EMBL" id="KAI4455269.1"/>
    </source>
</evidence>
<dbReference type="EMBL" id="CM043023">
    <property type="protein sequence ID" value="KAI4455269.1"/>
    <property type="molecule type" value="Genomic_DNA"/>
</dbReference>
<reference evidence="1" key="1">
    <citation type="submission" date="2022-04" db="EMBL/GenBank/DDBJ databases">
        <title>Chromosome-scale genome assembly of Holotrichia oblita Faldermann.</title>
        <authorList>
            <person name="Rongchong L."/>
        </authorList>
    </citation>
    <scope>NUCLEOTIDE SEQUENCE</scope>
    <source>
        <strain evidence="1">81SQS9</strain>
    </source>
</reference>
<gene>
    <name evidence="1" type="ORF">MML48_9g00012175</name>
</gene>
<organism evidence="1 2">
    <name type="scientific">Holotrichia oblita</name>
    <name type="common">Chafer beetle</name>
    <dbReference type="NCBI Taxonomy" id="644536"/>
    <lineage>
        <taxon>Eukaryota</taxon>
        <taxon>Metazoa</taxon>
        <taxon>Ecdysozoa</taxon>
        <taxon>Arthropoda</taxon>
        <taxon>Hexapoda</taxon>
        <taxon>Insecta</taxon>
        <taxon>Pterygota</taxon>
        <taxon>Neoptera</taxon>
        <taxon>Endopterygota</taxon>
        <taxon>Coleoptera</taxon>
        <taxon>Polyphaga</taxon>
        <taxon>Scarabaeiformia</taxon>
        <taxon>Scarabaeidae</taxon>
        <taxon>Melolonthinae</taxon>
        <taxon>Holotrichia</taxon>
    </lineage>
</organism>
<name>A0ACB9SMQ3_HOLOL</name>
<keyword evidence="2" id="KW-1185">Reference proteome</keyword>